<evidence type="ECO:0000256" key="2">
    <source>
        <dbReference type="ARBA" id="ARBA00022737"/>
    </source>
</evidence>
<dbReference type="PANTHER" id="PTHR11364:SF27">
    <property type="entry name" value="SULFURTRANSFERASE"/>
    <property type="match status" value="1"/>
</dbReference>
<feature type="domain" description="Rhodanese" evidence="3">
    <location>
        <begin position="17"/>
        <end position="137"/>
    </location>
</feature>
<dbReference type="RefSeq" id="WP_138181594.1">
    <property type="nucleotide sequence ID" value="NZ_VBUI01000015.1"/>
</dbReference>
<dbReference type="CDD" id="cd01449">
    <property type="entry name" value="TST_Repeat_2"/>
    <property type="match status" value="1"/>
</dbReference>
<keyword evidence="1 4" id="KW-0808">Transferase</keyword>
<dbReference type="Pfam" id="PF00581">
    <property type="entry name" value="Rhodanese"/>
    <property type="match status" value="2"/>
</dbReference>
<dbReference type="InterPro" id="IPR001763">
    <property type="entry name" value="Rhodanese-like_dom"/>
</dbReference>
<keyword evidence="5" id="KW-1185">Reference proteome</keyword>
<evidence type="ECO:0000313" key="4">
    <source>
        <dbReference type="EMBL" id="TLF49720.1"/>
    </source>
</evidence>
<dbReference type="Proteomes" id="UP000306973">
    <property type="component" value="Unassembled WGS sequence"/>
</dbReference>
<dbReference type="CDD" id="cd01448">
    <property type="entry name" value="TST_Repeat_1"/>
    <property type="match status" value="1"/>
</dbReference>
<gene>
    <name evidence="4" type="ORF">FEI13_11060</name>
</gene>
<dbReference type="GO" id="GO:0004792">
    <property type="term" value="F:thiosulfate-cyanide sulfurtransferase activity"/>
    <property type="evidence" value="ECO:0007669"/>
    <property type="project" value="TreeGrafter"/>
</dbReference>
<keyword evidence="2" id="KW-0677">Repeat</keyword>
<accession>A0A5R8MGL4</accession>
<sequence length="276" mass="29202">MTEPLISATTLADALEGSHPLRLLDCRARLGVPDAGRRLWVEAHLPGSVHVDLDRDLAGVPGAGGRHPLPDPEAFTEVLQRLGITPDQPVVVYDDMGGQLAAARAWWMLACWAGHPDVRLLDGGVKAWLAAGGELVENGDPDAASAPSGWQPAYRDAALVAVDEVAAASSLKVDARSRERFRGEAEPVDPVAGHIPGAVCRPSADNLDPGGHFKRAEVLARELPEADSLIAYCGSGVTACHNVLAYAVAERTLPRLYVGSWSEWISDPARPIATGD</sequence>
<dbReference type="AlphaFoldDB" id="A0A5R8MGL4"/>
<dbReference type="EMBL" id="VBUI01000015">
    <property type="protein sequence ID" value="TLF49720.1"/>
    <property type="molecule type" value="Genomic_DNA"/>
</dbReference>
<dbReference type="PANTHER" id="PTHR11364">
    <property type="entry name" value="THIOSULFATE SULFERTANSFERASE"/>
    <property type="match status" value="1"/>
</dbReference>
<dbReference type="SMART" id="SM00450">
    <property type="entry name" value="RHOD"/>
    <property type="match status" value="2"/>
</dbReference>
<comment type="caution">
    <text evidence="4">The sequence shown here is derived from an EMBL/GenBank/DDBJ whole genome shotgun (WGS) entry which is preliminary data.</text>
</comment>
<name>A0A5R8MGL4_9GAMM</name>
<dbReference type="InterPro" id="IPR045078">
    <property type="entry name" value="TST/MPST-like"/>
</dbReference>
<evidence type="ECO:0000256" key="1">
    <source>
        <dbReference type="ARBA" id="ARBA00022679"/>
    </source>
</evidence>
<dbReference type="Gene3D" id="3.40.250.10">
    <property type="entry name" value="Rhodanese-like domain"/>
    <property type="match status" value="2"/>
</dbReference>
<reference evidence="4 5" key="1">
    <citation type="journal article" date="2007" name="Int. J. Syst. Evol. Microbiol.">
        <title>Halomonas saccharevitans sp. nov., Halomonas arcis sp. nov. and Halomonas subterranea sp. nov., halophilic bacteria isolated from hypersaline environments of China.</title>
        <authorList>
            <person name="Xu X.W."/>
            <person name="Wu Y.H."/>
            <person name="Zhou Z."/>
            <person name="Wang C.S."/>
            <person name="Zhou Y.G."/>
            <person name="Zhang H.B."/>
            <person name="Wang Y."/>
            <person name="Wu M."/>
        </authorList>
    </citation>
    <scope>NUCLEOTIDE SEQUENCE [LARGE SCALE GENOMIC DNA]</scope>
    <source>
        <strain evidence="4 5">TBZ3</strain>
    </source>
</reference>
<feature type="domain" description="Rhodanese" evidence="3">
    <location>
        <begin position="173"/>
        <end position="273"/>
    </location>
</feature>
<proteinExistence type="predicted"/>
<protein>
    <submittedName>
        <fullName evidence="4">Sulfurtransferase</fullName>
    </submittedName>
</protein>
<dbReference type="OrthoDB" id="9781034at2"/>
<evidence type="ECO:0000313" key="5">
    <source>
        <dbReference type="Proteomes" id="UP000306973"/>
    </source>
</evidence>
<dbReference type="InterPro" id="IPR036873">
    <property type="entry name" value="Rhodanese-like_dom_sf"/>
</dbReference>
<evidence type="ECO:0000259" key="3">
    <source>
        <dbReference type="PROSITE" id="PS50206"/>
    </source>
</evidence>
<organism evidence="4 5">
    <name type="scientific">Halomonas urmiana</name>
    <dbReference type="NCBI Taxonomy" id="490901"/>
    <lineage>
        <taxon>Bacteria</taxon>
        <taxon>Pseudomonadati</taxon>
        <taxon>Pseudomonadota</taxon>
        <taxon>Gammaproteobacteria</taxon>
        <taxon>Oceanospirillales</taxon>
        <taxon>Halomonadaceae</taxon>
        <taxon>Halomonas</taxon>
    </lineage>
</organism>
<dbReference type="PROSITE" id="PS50206">
    <property type="entry name" value="RHODANESE_3"/>
    <property type="match status" value="2"/>
</dbReference>
<dbReference type="SUPFAM" id="SSF52821">
    <property type="entry name" value="Rhodanese/Cell cycle control phosphatase"/>
    <property type="match status" value="2"/>
</dbReference>